<dbReference type="STRING" id="1227077.SAMN04515668_4780"/>
<dbReference type="AlphaFoldDB" id="A0A1I6BMZ7"/>
<sequence>MRSLWLRHRWWLRAPLHALLLLGVLFCANALPFLPGPGRAAAWVNGATDWFNGLWYDWNVALPGAAVACGAAMLGLLAGAFVPAWRRRGQPVALFGLVLSAGLLPASFASSGWRQERLEPWSRRYSIRRAQPLLDALAHYRRRRGSYPAKLADLVPGYLPALPTPGTLGAGPFRYGRQDSVFSLSWAYPKALASIGCRYEVSYVPGRGTYAGNWFYPAGAPGWLVEVQETGPLPLPAPD</sequence>
<organism evidence="2 3">
    <name type="scientific">Hymenobacter arizonensis</name>
    <name type="common">Siccationidurans arizonensis</name>
    <dbReference type="NCBI Taxonomy" id="1227077"/>
    <lineage>
        <taxon>Bacteria</taxon>
        <taxon>Pseudomonadati</taxon>
        <taxon>Bacteroidota</taxon>
        <taxon>Cytophagia</taxon>
        <taxon>Cytophagales</taxon>
        <taxon>Hymenobacteraceae</taxon>
        <taxon>Hymenobacter</taxon>
    </lineage>
</organism>
<evidence type="ECO:0000313" key="3">
    <source>
        <dbReference type="Proteomes" id="UP000199029"/>
    </source>
</evidence>
<protein>
    <submittedName>
        <fullName evidence="2">Uncharacterized protein</fullName>
    </submittedName>
</protein>
<proteinExistence type="predicted"/>
<name>A0A1I6BMZ7_HYMAR</name>
<keyword evidence="1" id="KW-1133">Transmembrane helix</keyword>
<feature type="transmembrane region" description="Helical" evidence="1">
    <location>
        <begin position="92"/>
        <end position="113"/>
    </location>
</feature>
<keyword evidence="1" id="KW-0472">Membrane</keyword>
<feature type="transmembrane region" description="Helical" evidence="1">
    <location>
        <begin position="64"/>
        <end position="85"/>
    </location>
</feature>
<dbReference type="EMBL" id="FOXS01000010">
    <property type="protein sequence ID" value="SFQ82291.1"/>
    <property type="molecule type" value="Genomic_DNA"/>
</dbReference>
<keyword evidence="3" id="KW-1185">Reference proteome</keyword>
<evidence type="ECO:0000313" key="2">
    <source>
        <dbReference type="EMBL" id="SFQ82291.1"/>
    </source>
</evidence>
<gene>
    <name evidence="2" type="ORF">SAMN04515668_4780</name>
</gene>
<evidence type="ECO:0000256" key="1">
    <source>
        <dbReference type="SAM" id="Phobius"/>
    </source>
</evidence>
<keyword evidence="1" id="KW-0812">Transmembrane</keyword>
<accession>A0A1I6BMZ7</accession>
<dbReference type="Proteomes" id="UP000199029">
    <property type="component" value="Unassembled WGS sequence"/>
</dbReference>
<reference evidence="3" key="1">
    <citation type="submission" date="2016-10" db="EMBL/GenBank/DDBJ databases">
        <authorList>
            <person name="Varghese N."/>
            <person name="Submissions S."/>
        </authorList>
    </citation>
    <scope>NUCLEOTIDE SEQUENCE [LARGE SCALE GENOMIC DNA]</scope>
    <source>
        <strain evidence="3">OR362-8,ATCC BAA-1266,JCM 13504</strain>
    </source>
</reference>